<dbReference type="InterPro" id="IPR003593">
    <property type="entry name" value="AAA+_ATPase"/>
</dbReference>
<evidence type="ECO:0000256" key="1">
    <source>
        <dbReference type="ARBA" id="ARBA00005417"/>
    </source>
</evidence>
<dbReference type="PROSITE" id="PS50893">
    <property type="entry name" value="ABC_TRANSPORTER_2"/>
    <property type="match status" value="1"/>
</dbReference>
<comment type="caution">
    <text evidence="6">The sequence shown here is derived from an EMBL/GenBank/DDBJ whole genome shotgun (WGS) entry which is preliminary data.</text>
</comment>
<keyword evidence="4 6" id="KW-0067">ATP-binding</keyword>
<organism evidence="6">
    <name type="scientific">Acidicaldus sp</name>
    <dbReference type="NCBI Taxonomy" id="1872105"/>
    <lineage>
        <taxon>Bacteria</taxon>
        <taxon>Pseudomonadati</taxon>
        <taxon>Pseudomonadota</taxon>
        <taxon>Alphaproteobacteria</taxon>
        <taxon>Acetobacterales</taxon>
        <taxon>Acetobacteraceae</taxon>
        <taxon>Acidicaldus</taxon>
    </lineage>
</organism>
<gene>
    <name evidence="6" type="ORF">ENY07_13305</name>
</gene>
<dbReference type="GO" id="GO:0005524">
    <property type="term" value="F:ATP binding"/>
    <property type="evidence" value="ECO:0007669"/>
    <property type="project" value="UniProtKB-KW"/>
</dbReference>
<dbReference type="EMBL" id="DTQM01000252">
    <property type="protein sequence ID" value="HGC44177.1"/>
    <property type="molecule type" value="Genomic_DNA"/>
</dbReference>
<comment type="similarity">
    <text evidence="1">Belongs to the ABC transporter superfamily.</text>
</comment>
<sequence length="257" mass="26763">MGPLAAAGAAREQVAAVILEVAIRRKGFGAGKAARPVLADLAFSLGANEIVAVVGPSGCGKTTLLRLIAGLDAAFEGRITWPGLARPRLGVVFQEPRLLPWRTIWQNLALVLPPGQEGAAEALLHRLGLWPHRDAYPGQISLGMARRAAIARAFAVAPDLVLLDEPFASLDAANAALGRAILLEAWRARPTAALLVTHDLLDAAALADRVLILAGPPSRIAAEIPIAPDQRRNDAASAERLATSLRAAIAKGAISGS</sequence>
<dbReference type="Gene3D" id="3.40.50.300">
    <property type="entry name" value="P-loop containing nucleotide triphosphate hydrolases"/>
    <property type="match status" value="1"/>
</dbReference>
<dbReference type="SUPFAM" id="SSF52540">
    <property type="entry name" value="P-loop containing nucleoside triphosphate hydrolases"/>
    <property type="match status" value="1"/>
</dbReference>
<reference evidence="6" key="1">
    <citation type="journal article" date="2020" name="mSystems">
        <title>Genome- and Community-Level Interaction Insights into Carbon Utilization and Element Cycling Functions of Hydrothermarchaeota in Hydrothermal Sediment.</title>
        <authorList>
            <person name="Zhou Z."/>
            <person name="Liu Y."/>
            <person name="Xu W."/>
            <person name="Pan J."/>
            <person name="Luo Z.H."/>
            <person name="Li M."/>
        </authorList>
    </citation>
    <scope>NUCLEOTIDE SEQUENCE</scope>
    <source>
        <strain evidence="6">SpSt-997</strain>
    </source>
</reference>
<keyword evidence="3" id="KW-0547">Nucleotide-binding</keyword>
<protein>
    <submittedName>
        <fullName evidence="6">ATP-binding cassette domain-containing protein</fullName>
    </submittedName>
</protein>
<evidence type="ECO:0000256" key="2">
    <source>
        <dbReference type="ARBA" id="ARBA00022448"/>
    </source>
</evidence>
<dbReference type="InterPro" id="IPR027417">
    <property type="entry name" value="P-loop_NTPase"/>
</dbReference>
<accession>A0A8J4HDF0</accession>
<dbReference type="InterPro" id="IPR050166">
    <property type="entry name" value="ABC_transporter_ATP-bind"/>
</dbReference>
<name>A0A8J4HDF0_9PROT</name>
<evidence type="ECO:0000313" key="6">
    <source>
        <dbReference type="EMBL" id="HGC44177.1"/>
    </source>
</evidence>
<evidence type="ECO:0000259" key="5">
    <source>
        <dbReference type="PROSITE" id="PS50893"/>
    </source>
</evidence>
<dbReference type="Pfam" id="PF00005">
    <property type="entry name" value="ABC_tran"/>
    <property type="match status" value="1"/>
</dbReference>
<dbReference type="AlphaFoldDB" id="A0A8J4HDF0"/>
<dbReference type="PANTHER" id="PTHR42788">
    <property type="entry name" value="TAURINE IMPORT ATP-BINDING PROTEIN-RELATED"/>
    <property type="match status" value="1"/>
</dbReference>
<dbReference type="PROSITE" id="PS00211">
    <property type="entry name" value="ABC_TRANSPORTER_1"/>
    <property type="match status" value="1"/>
</dbReference>
<keyword evidence="2" id="KW-0813">Transport</keyword>
<evidence type="ECO:0000256" key="3">
    <source>
        <dbReference type="ARBA" id="ARBA00022741"/>
    </source>
</evidence>
<evidence type="ECO:0000256" key="4">
    <source>
        <dbReference type="ARBA" id="ARBA00022840"/>
    </source>
</evidence>
<proteinExistence type="inferred from homology"/>
<feature type="domain" description="ABC transporter" evidence="5">
    <location>
        <begin position="23"/>
        <end position="240"/>
    </location>
</feature>
<dbReference type="GO" id="GO:0016887">
    <property type="term" value="F:ATP hydrolysis activity"/>
    <property type="evidence" value="ECO:0007669"/>
    <property type="project" value="InterPro"/>
</dbReference>
<dbReference type="PANTHER" id="PTHR42788:SF19">
    <property type="entry name" value="ALIPHATIC SULFONATES IMPORT ATP-BINDING PROTEIN SSUB 2"/>
    <property type="match status" value="1"/>
</dbReference>
<dbReference type="SMART" id="SM00382">
    <property type="entry name" value="AAA"/>
    <property type="match status" value="1"/>
</dbReference>
<dbReference type="InterPro" id="IPR003439">
    <property type="entry name" value="ABC_transporter-like_ATP-bd"/>
</dbReference>
<dbReference type="InterPro" id="IPR017871">
    <property type="entry name" value="ABC_transporter-like_CS"/>
</dbReference>